<dbReference type="Proteomes" id="UP000004816">
    <property type="component" value="Unassembled WGS sequence"/>
</dbReference>
<organism evidence="1 2">
    <name type="scientific">Segniliparus rugosus (strain ATCC BAA-974 / DSM 45345 / CCUG 50838 / CIP 108380 / JCM 13579 / CDC 945)</name>
    <dbReference type="NCBI Taxonomy" id="679197"/>
    <lineage>
        <taxon>Bacteria</taxon>
        <taxon>Bacillati</taxon>
        <taxon>Actinomycetota</taxon>
        <taxon>Actinomycetes</taxon>
        <taxon>Mycobacteriales</taxon>
        <taxon>Segniliparaceae</taxon>
        <taxon>Segniliparus</taxon>
    </lineage>
</organism>
<name>E5XRL8_SEGRC</name>
<keyword evidence="2" id="KW-1185">Reference proteome</keyword>
<dbReference type="RefSeq" id="WP_007470224.1">
    <property type="nucleotide sequence ID" value="NZ_KI391953.1"/>
</dbReference>
<comment type="caution">
    <text evidence="1">The sequence shown here is derived from an EMBL/GenBank/DDBJ whole genome shotgun (WGS) entry which is preliminary data.</text>
</comment>
<evidence type="ECO:0000313" key="2">
    <source>
        <dbReference type="Proteomes" id="UP000004816"/>
    </source>
</evidence>
<accession>E5XRL8</accession>
<dbReference type="HOGENOM" id="CLU_2958134_0_0_11"/>
<evidence type="ECO:0000313" key="1">
    <source>
        <dbReference type="EMBL" id="EFV12981.1"/>
    </source>
</evidence>
<reference evidence="1 2" key="1">
    <citation type="journal article" date="2011" name="Stand. Genomic Sci.">
        <title>High quality draft genome sequence of Segniliparus rugosus CDC 945(T)= (ATCC BAA-974(T)).</title>
        <authorList>
            <person name="Earl A.M."/>
            <person name="Desjardins C.A."/>
            <person name="Fitzgerald M.G."/>
            <person name="Arachchi H.M."/>
            <person name="Zeng Q."/>
            <person name="Mehta T."/>
            <person name="Griggs A."/>
            <person name="Birren B.W."/>
            <person name="Toney N.C."/>
            <person name="Carr J."/>
            <person name="Posey J."/>
            <person name="Butler W.R."/>
        </authorList>
    </citation>
    <scope>NUCLEOTIDE SEQUENCE [LARGE SCALE GENOMIC DNA]</scope>
    <source>
        <strain evidence="2">ATCC BAA-974 / DSM 45345 / CCUG 50838 / CIP 108380 / JCM 13579 / CDC 945</strain>
    </source>
</reference>
<gene>
    <name evidence="1" type="ORF">HMPREF9336_02140</name>
</gene>
<dbReference type="STRING" id="679197.HMPREF9336_02140"/>
<dbReference type="AlphaFoldDB" id="E5XRL8"/>
<proteinExistence type="predicted"/>
<sequence length="59" mass="6116">MFSMVAGAAVGFLPTCFAVVRSLLVLIAVPVLARLPPAAMVAARGGISSEDSAPKRWFV</sequence>
<dbReference type="EMBL" id="ACZI02000002">
    <property type="protein sequence ID" value="EFV12981.1"/>
    <property type="molecule type" value="Genomic_DNA"/>
</dbReference>
<protein>
    <submittedName>
        <fullName evidence="1">Uncharacterized protein</fullName>
    </submittedName>
</protein>